<feature type="region of interest" description="Disordered" evidence="1">
    <location>
        <begin position="64"/>
        <end position="87"/>
    </location>
</feature>
<evidence type="ECO:0000256" key="1">
    <source>
        <dbReference type="SAM" id="MobiDB-lite"/>
    </source>
</evidence>
<dbReference type="AlphaFoldDB" id="A0AAE1YW53"/>
<gene>
    <name evidence="2" type="ORF">Salat_0046200</name>
</gene>
<feature type="region of interest" description="Disordered" evidence="1">
    <location>
        <begin position="180"/>
        <end position="216"/>
    </location>
</feature>
<evidence type="ECO:0000313" key="3">
    <source>
        <dbReference type="Proteomes" id="UP001293254"/>
    </source>
</evidence>
<keyword evidence="3" id="KW-1185">Reference proteome</keyword>
<reference evidence="2" key="2">
    <citation type="journal article" date="2024" name="Plant">
        <title>Genomic evolution and insights into agronomic trait innovations of Sesamum species.</title>
        <authorList>
            <person name="Miao H."/>
            <person name="Wang L."/>
            <person name="Qu L."/>
            <person name="Liu H."/>
            <person name="Sun Y."/>
            <person name="Le M."/>
            <person name="Wang Q."/>
            <person name="Wei S."/>
            <person name="Zheng Y."/>
            <person name="Lin W."/>
            <person name="Duan Y."/>
            <person name="Cao H."/>
            <person name="Xiong S."/>
            <person name="Wang X."/>
            <person name="Wei L."/>
            <person name="Li C."/>
            <person name="Ma Q."/>
            <person name="Ju M."/>
            <person name="Zhao R."/>
            <person name="Li G."/>
            <person name="Mu C."/>
            <person name="Tian Q."/>
            <person name="Mei H."/>
            <person name="Zhang T."/>
            <person name="Gao T."/>
            <person name="Zhang H."/>
        </authorList>
    </citation>
    <scope>NUCLEOTIDE SEQUENCE</scope>
    <source>
        <strain evidence="2">3651</strain>
    </source>
</reference>
<dbReference type="EMBL" id="JACGWO010000001">
    <property type="protein sequence ID" value="KAK4437123.1"/>
    <property type="molecule type" value="Genomic_DNA"/>
</dbReference>
<proteinExistence type="predicted"/>
<feature type="compositionally biased region" description="Polar residues" evidence="1">
    <location>
        <begin position="189"/>
        <end position="198"/>
    </location>
</feature>
<feature type="compositionally biased region" description="Polar residues" evidence="1">
    <location>
        <begin position="206"/>
        <end position="216"/>
    </location>
</feature>
<comment type="caution">
    <text evidence="2">The sequence shown here is derived from an EMBL/GenBank/DDBJ whole genome shotgun (WGS) entry which is preliminary data.</text>
</comment>
<reference evidence="2" key="1">
    <citation type="submission" date="2020-06" db="EMBL/GenBank/DDBJ databases">
        <authorList>
            <person name="Li T."/>
            <person name="Hu X."/>
            <person name="Zhang T."/>
            <person name="Song X."/>
            <person name="Zhang H."/>
            <person name="Dai N."/>
            <person name="Sheng W."/>
            <person name="Hou X."/>
            <person name="Wei L."/>
        </authorList>
    </citation>
    <scope>NUCLEOTIDE SEQUENCE</scope>
    <source>
        <strain evidence="2">3651</strain>
        <tissue evidence="2">Leaf</tissue>
    </source>
</reference>
<name>A0AAE1YW53_9LAMI</name>
<protein>
    <submittedName>
        <fullName evidence="2">Uncharacterized protein</fullName>
    </submittedName>
</protein>
<dbReference type="Proteomes" id="UP001293254">
    <property type="component" value="Unassembled WGS sequence"/>
</dbReference>
<evidence type="ECO:0000313" key="2">
    <source>
        <dbReference type="EMBL" id="KAK4437123.1"/>
    </source>
</evidence>
<accession>A0AAE1YW53</accession>
<sequence>MSSSEYTLIPYPSECKYTILAWSTWRRTEEGGLVHAVPRFLRHAIQGESTFVVTRTRARLQPGTCLPHANTLPSESGEAEPRCKSAGRRQLNGRRYVEKPSGQWVEREKRPTPVKWSMPESNRRDVRALKRSDCGHVTSPMTTRAVGLRSTSDGNLKEVCADAEAITDDGLCRTRRRVPLSESSDDTENLSLSTGRHTSFSRKGKSSSGIDLNTAT</sequence>
<feature type="region of interest" description="Disordered" evidence="1">
    <location>
        <begin position="99"/>
        <end position="124"/>
    </location>
</feature>
<organism evidence="2 3">
    <name type="scientific">Sesamum alatum</name>
    <dbReference type="NCBI Taxonomy" id="300844"/>
    <lineage>
        <taxon>Eukaryota</taxon>
        <taxon>Viridiplantae</taxon>
        <taxon>Streptophyta</taxon>
        <taxon>Embryophyta</taxon>
        <taxon>Tracheophyta</taxon>
        <taxon>Spermatophyta</taxon>
        <taxon>Magnoliopsida</taxon>
        <taxon>eudicotyledons</taxon>
        <taxon>Gunneridae</taxon>
        <taxon>Pentapetalae</taxon>
        <taxon>asterids</taxon>
        <taxon>lamiids</taxon>
        <taxon>Lamiales</taxon>
        <taxon>Pedaliaceae</taxon>
        <taxon>Sesamum</taxon>
    </lineage>
</organism>